<sequence>MQRQEQDPVWHSRRVLTQVQQKFAAIAVPVGAVTLDELTVRTKARSGAKTYMPSKPDKYGVRLTWPLVVPRLVD</sequence>
<reference evidence="2 3" key="1">
    <citation type="journal article" date="2006" name="Science">
        <title>Phytophthora genome sequences uncover evolutionary origins and mechanisms of pathogenesis.</title>
        <authorList>
            <person name="Tyler B.M."/>
            <person name="Tripathy S."/>
            <person name="Zhang X."/>
            <person name="Dehal P."/>
            <person name="Jiang R.H."/>
            <person name="Aerts A."/>
            <person name="Arredondo F.D."/>
            <person name="Baxter L."/>
            <person name="Bensasson D."/>
            <person name="Beynon J.L."/>
            <person name="Chapman J."/>
            <person name="Damasceno C.M."/>
            <person name="Dorrance A.E."/>
            <person name="Dou D."/>
            <person name="Dickerman A.W."/>
            <person name="Dubchak I.L."/>
            <person name="Garbelotto M."/>
            <person name="Gijzen M."/>
            <person name="Gordon S.G."/>
            <person name="Govers F."/>
            <person name="Grunwald N.J."/>
            <person name="Huang W."/>
            <person name="Ivors K.L."/>
            <person name="Jones R.W."/>
            <person name="Kamoun S."/>
            <person name="Krampis K."/>
            <person name="Lamour K.H."/>
            <person name="Lee M.K."/>
            <person name="McDonald W.H."/>
            <person name="Medina M."/>
            <person name="Meijer H.J."/>
            <person name="Nordberg E.K."/>
            <person name="Maclean D.J."/>
            <person name="Ospina-Giraldo M.D."/>
            <person name="Morris P.F."/>
            <person name="Phuntumart V."/>
            <person name="Putnam N.H."/>
            <person name="Rash S."/>
            <person name="Rose J.K."/>
            <person name="Sakihama Y."/>
            <person name="Salamov A.A."/>
            <person name="Savidor A."/>
            <person name="Scheuring C.F."/>
            <person name="Smith B.M."/>
            <person name="Sobral B.W."/>
            <person name="Terry A."/>
            <person name="Torto-Alalibo T.A."/>
            <person name="Win J."/>
            <person name="Xu Z."/>
            <person name="Zhang H."/>
            <person name="Grigoriev I.V."/>
            <person name="Rokhsar D.S."/>
            <person name="Boore J.L."/>
        </authorList>
    </citation>
    <scope>NUCLEOTIDE SEQUENCE [LARGE SCALE GENOMIC DNA]</scope>
    <source>
        <strain evidence="2 3">P6497</strain>
    </source>
</reference>
<evidence type="ECO:0000313" key="2">
    <source>
        <dbReference type="EMBL" id="EGZ06333.1"/>
    </source>
</evidence>
<dbReference type="Proteomes" id="UP000002640">
    <property type="component" value="Unassembled WGS sequence"/>
</dbReference>
<dbReference type="PANTHER" id="PTHR46599">
    <property type="entry name" value="PIGGYBAC TRANSPOSABLE ELEMENT-DERIVED PROTEIN 4"/>
    <property type="match status" value="1"/>
</dbReference>
<organism evidence="2 3">
    <name type="scientific">Phytophthora sojae (strain P6497)</name>
    <name type="common">Soybean stem and root rot agent</name>
    <name type="synonym">Phytophthora megasperma f. sp. glycines</name>
    <dbReference type="NCBI Taxonomy" id="1094619"/>
    <lineage>
        <taxon>Eukaryota</taxon>
        <taxon>Sar</taxon>
        <taxon>Stramenopiles</taxon>
        <taxon>Oomycota</taxon>
        <taxon>Peronosporomycetes</taxon>
        <taxon>Peronosporales</taxon>
        <taxon>Peronosporaceae</taxon>
        <taxon>Phytophthora</taxon>
    </lineage>
</organism>
<name>G5ADT0_PHYSP</name>
<dbReference type="EMBL" id="JH159164">
    <property type="protein sequence ID" value="EGZ06333.1"/>
    <property type="molecule type" value="Genomic_DNA"/>
</dbReference>
<evidence type="ECO:0000259" key="1">
    <source>
        <dbReference type="Pfam" id="PF13843"/>
    </source>
</evidence>
<gene>
    <name evidence="2" type="ORF">PHYSODRAFT_531336</name>
</gene>
<dbReference type="InParanoid" id="G5ADT0"/>
<accession>G5ADT0</accession>
<dbReference type="RefSeq" id="XP_009538230.1">
    <property type="nucleotide sequence ID" value="XM_009539935.1"/>
</dbReference>
<dbReference type="Pfam" id="PF13843">
    <property type="entry name" value="DDE_Tnp_1_7"/>
    <property type="match status" value="1"/>
</dbReference>
<proteinExistence type="predicted"/>
<dbReference type="AlphaFoldDB" id="G5ADT0"/>
<dbReference type="KEGG" id="psoj:PHYSODRAFT_531336"/>
<dbReference type="GeneID" id="20661597"/>
<feature type="domain" description="PiggyBac transposable element-derived protein" evidence="1">
    <location>
        <begin position="4"/>
        <end position="63"/>
    </location>
</feature>
<keyword evidence="3" id="KW-1185">Reference proteome</keyword>
<dbReference type="PANTHER" id="PTHR46599:SF3">
    <property type="entry name" value="PIGGYBAC TRANSPOSABLE ELEMENT-DERIVED PROTEIN 4"/>
    <property type="match status" value="1"/>
</dbReference>
<dbReference type="SMR" id="G5ADT0"/>
<evidence type="ECO:0000313" key="3">
    <source>
        <dbReference type="Proteomes" id="UP000002640"/>
    </source>
</evidence>
<dbReference type="InterPro" id="IPR029526">
    <property type="entry name" value="PGBD"/>
</dbReference>
<protein>
    <recommendedName>
        <fullName evidence="1">PiggyBac transposable element-derived protein domain-containing protein</fullName>
    </recommendedName>
</protein>